<organism evidence="2 3">
    <name type="scientific">Mesorhizobium ventifaucium</name>
    <dbReference type="NCBI Taxonomy" id="666020"/>
    <lineage>
        <taxon>Bacteria</taxon>
        <taxon>Pseudomonadati</taxon>
        <taxon>Pseudomonadota</taxon>
        <taxon>Alphaproteobacteria</taxon>
        <taxon>Hyphomicrobiales</taxon>
        <taxon>Phyllobacteriaceae</taxon>
        <taxon>Mesorhizobium</taxon>
    </lineage>
</organism>
<dbReference type="EMBL" id="CAKXZS010000006">
    <property type="protein sequence ID" value="CAH2396003.1"/>
    <property type="molecule type" value="Genomic_DNA"/>
</dbReference>
<sequence length="57" mass="5959">MKSQGFPARGWGSFGATGRYAENTESKPTGDQLVSRFGLGAGLRCRTGGPTDSPLLI</sequence>
<name>A0ABN8JD05_9HYPH</name>
<protein>
    <submittedName>
        <fullName evidence="2">Uncharacterized protein</fullName>
    </submittedName>
</protein>
<accession>A0ABN8JD05</accession>
<gene>
    <name evidence="2" type="ORF">MES4922_140081</name>
</gene>
<feature type="region of interest" description="Disordered" evidence="1">
    <location>
        <begin position="1"/>
        <end position="32"/>
    </location>
</feature>
<reference evidence="2" key="1">
    <citation type="submission" date="2022-03" db="EMBL/GenBank/DDBJ databases">
        <authorList>
            <person name="Brunel B."/>
        </authorList>
    </citation>
    <scope>NUCLEOTIDE SEQUENCE</scope>
    <source>
        <strain evidence="2">STM4922sample</strain>
    </source>
</reference>
<proteinExistence type="predicted"/>
<evidence type="ECO:0000313" key="2">
    <source>
        <dbReference type="EMBL" id="CAH2396003.1"/>
    </source>
</evidence>
<dbReference type="Proteomes" id="UP001152604">
    <property type="component" value="Unassembled WGS sequence"/>
</dbReference>
<keyword evidence="3" id="KW-1185">Reference proteome</keyword>
<evidence type="ECO:0000313" key="3">
    <source>
        <dbReference type="Proteomes" id="UP001152604"/>
    </source>
</evidence>
<comment type="caution">
    <text evidence="2">The sequence shown here is derived from an EMBL/GenBank/DDBJ whole genome shotgun (WGS) entry which is preliminary data.</text>
</comment>
<evidence type="ECO:0000256" key="1">
    <source>
        <dbReference type="SAM" id="MobiDB-lite"/>
    </source>
</evidence>